<dbReference type="SUPFAM" id="SSF53474">
    <property type="entry name" value="alpha/beta-Hydrolases"/>
    <property type="match status" value="1"/>
</dbReference>
<dbReference type="Pfam" id="PF02801">
    <property type="entry name" value="Ketoacyl-synt_C"/>
    <property type="match status" value="1"/>
</dbReference>
<dbReference type="SMART" id="SM00822">
    <property type="entry name" value="PKS_KR"/>
    <property type="match status" value="1"/>
</dbReference>
<keyword evidence="10" id="KW-1185">Reference proteome</keyword>
<dbReference type="SUPFAM" id="SSF55048">
    <property type="entry name" value="Probable ACP-binding domain of malonyl-CoA ACP transacylase"/>
    <property type="match status" value="1"/>
</dbReference>
<feature type="domain" description="Ketosynthase family 3 (KS3)" evidence="8">
    <location>
        <begin position="681"/>
        <end position="1084"/>
    </location>
</feature>
<dbReference type="Pfam" id="PF00561">
    <property type="entry name" value="Abhydrolase_1"/>
    <property type="match status" value="1"/>
</dbReference>
<name>A0A563VNU0_9CYAN</name>
<dbReference type="Pfam" id="PF22621">
    <property type="entry name" value="CurL-like_PKS_C"/>
    <property type="match status" value="1"/>
</dbReference>
<dbReference type="InterPro" id="IPR018201">
    <property type="entry name" value="Ketoacyl_synth_AS"/>
</dbReference>
<dbReference type="PANTHER" id="PTHR43775:SF37">
    <property type="entry name" value="SI:DKEY-61P9.11"/>
    <property type="match status" value="1"/>
</dbReference>
<dbReference type="SMART" id="SM00825">
    <property type="entry name" value="PKS_KS"/>
    <property type="match status" value="1"/>
</dbReference>
<dbReference type="Pfam" id="PF08659">
    <property type="entry name" value="KR"/>
    <property type="match status" value="1"/>
</dbReference>
<dbReference type="InterPro" id="IPR027417">
    <property type="entry name" value="P-loop_NTPase"/>
</dbReference>
<dbReference type="PROSITE" id="PS52004">
    <property type="entry name" value="KS3_2"/>
    <property type="match status" value="1"/>
</dbReference>
<dbReference type="Gene3D" id="3.40.50.12780">
    <property type="entry name" value="N-terminal domain of ligase-like"/>
    <property type="match status" value="1"/>
</dbReference>
<dbReference type="InterPro" id="IPR014030">
    <property type="entry name" value="Ketoacyl_synth_N"/>
</dbReference>
<dbReference type="Gene3D" id="1.10.1200.10">
    <property type="entry name" value="ACP-like"/>
    <property type="match status" value="2"/>
</dbReference>
<gene>
    <name evidence="9" type="ORF">H1P_1850008</name>
</gene>
<dbReference type="InterPro" id="IPR036291">
    <property type="entry name" value="NAD(P)-bd_dom_sf"/>
</dbReference>
<dbReference type="Pfam" id="PF00501">
    <property type="entry name" value="AMP-binding"/>
    <property type="match status" value="1"/>
</dbReference>
<dbReference type="SUPFAM" id="SSF52540">
    <property type="entry name" value="P-loop containing nucleoside triphosphate hydrolases"/>
    <property type="match status" value="1"/>
</dbReference>
<dbReference type="SUPFAM" id="SSF51735">
    <property type="entry name" value="NAD(P)-binding Rossmann-fold domains"/>
    <property type="match status" value="2"/>
</dbReference>
<dbReference type="SUPFAM" id="SSF56801">
    <property type="entry name" value="Acetyl-CoA synthetase-like"/>
    <property type="match status" value="1"/>
</dbReference>
<dbReference type="SUPFAM" id="SSF47336">
    <property type="entry name" value="ACP-like"/>
    <property type="match status" value="2"/>
</dbReference>
<keyword evidence="3" id="KW-0597">Phosphoprotein</keyword>
<dbReference type="Gene3D" id="3.30.70.3290">
    <property type="match status" value="1"/>
</dbReference>
<dbReference type="InterPro" id="IPR001227">
    <property type="entry name" value="Ac_transferase_dom_sf"/>
</dbReference>
<dbReference type="InterPro" id="IPR014043">
    <property type="entry name" value="Acyl_transferase_dom"/>
</dbReference>
<keyword evidence="5" id="KW-0276">Fatty acid metabolism</keyword>
<dbReference type="SMART" id="SM00827">
    <property type="entry name" value="PKS_AT"/>
    <property type="match status" value="1"/>
</dbReference>
<dbReference type="FunFam" id="3.40.47.10:FF:000019">
    <property type="entry name" value="Polyketide synthase type I"/>
    <property type="match status" value="1"/>
</dbReference>
<dbReference type="SUPFAM" id="SSF52151">
    <property type="entry name" value="FabD/lysophospholipase-like"/>
    <property type="match status" value="1"/>
</dbReference>
<dbReference type="InterPro" id="IPR042099">
    <property type="entry name" value="ANL_N_sf"/>
</dbReference>
<dbReference type="PROSITE" id="PS00455">
    <property type="entry name" value="AMP_BINDING"/>
    <property type="match status" value="1"/>
</dbReference>
<dbReference type="PRINTS" id="PR00412">
    <property type="entry name" value="EPOXHYDRLASE"/>
</dbReference>
<dbReference type="OrthoDB" id="499075at2"/>
<dbReference type="InterPro" id="IPR057326">
    <property type="entry name" value="KR_dom"/>
</dbReference>
<dbReference type="Pfam" id="PF23024">
    <property type="entry name" value="AMP-dom_DIP2-like"/>
    <property type="match status" value="1"/>
</dbReference>
<dbReference type="InterPro" id="IPR006162">
    <property type="entry name" value="Ppantetheine_attach_site"/>
</dbReference>
<evidence type="ECO:0000256" key="5">
    <source>
        <dbReference type="ARBA" id="ARBA00022832"/>
    </source>
</evidence>
<dbReference type="Proteomes" id="UP000320055">
    <property type="component" value="Unassembled WGS sequence"/>
</dbReference>
<dbReference type="CDD" id="cd05931">
    <property type="entry name" value="FAAL"/>
    <property type="match status" value="1"/>
</dbReference>
<dbReference type="PROSITE" id="PS00012">
    <property type="entry name" value="PHOSPHOPANTETHEINE"/>
    <property type="match status" value="2"/>
</dbReference>
<dbReference type="PANTHER" id="PTHR43775">
    <property type="entry name" value="FATTY ACID SYNTHASE"/>
    <property type="match status" value="1"/>
</dbReference>
<dbReference type="GO" id="GO:0006633">
    <property type="term" value="P:fatty acid biosynthetic process"/>
    <property type="evidence" value="ECO:0007669"/>
    <property type="project" value="InterPro"/>
</dbReference>
<dbReference type="Gene3D" id="3.40.366.10">
    <property type="entry name" value="Malonyl-Coenzyme A Acyl Carrier Protein, domain 2"/>
    <property type="match status" value="1"/>
</dbReference>
<dbReference type="InterPro" id="IPR009081">
    <property type="entry name" value="PP-bd_ACP"/>
</dbReference>
<dbReference type="SMART" id="SM00823">
    <property type="entry name" value="PKS_PP"/>
    <property type="match status" value="2"/>
</dbReference>
<keyword evidence="6" id="KW-0443">Lipid metabolism</keyword>
<organism evidence="9 10">
    <name type="scientific">Hyella patelloides LEGE 07179</name>
    <dbReference type="NCBI Taxonomy" id="945734"/>
    <lineage>
        <taxon>Bacteria</taxon>
        <taxon>Bacillati</taxon>
        <taxon>Cyanobacteriota</taxon>
        <taxon>Cyanophyceae</taxon>
        <taxon>Pleurocapsales</taxon>
        <taxon>Hyellaceae</taxon>
        <taxon>Hyella</taxon>
    </lineage>
</organism>
<dbReference type="PROSITE" id="PS50075">
    <property type="entry name" value="CARRIER"/>
    <property type="match status" value="2"/>
</dbReference>
<sequence length="2766" mass="305223">MDKYHTFVDRIQGIVAKHPEKNAVTFLQDGETESSCLSYQKLQERAKAIATVLQSYHATGERALLLYQPGIEFVTAFLGCLYAGVVAVPAYPPRANRSIERLLSVVSDADAKFALTTTDLAEKIAHKFEEEGNTSLQFIATDTTKTNLAADWYRPDINSETLAFLQYTSGSTGKPKGVMVCHRNLLANSASINRCFEIVPEHSIVSWLPPYHDMGLIGSILQPIYVGSSLYMMPPVSFLQRPHRWLEVISRYGGTVSGGPNFAYDLCTTQVSEEQKANLDLSSWQVAFSGAEPVRADTIRKFTEYFASCGFRESAFYPCYGMAESTLLITGGSKQVQPIFKDFERAKLAEDKAVTDNLEDAVTLVSSGNNVSGQNLAIVNPDNLEQCAEGNIGEVWAASNSVAQGYWNKTELSEYAFDAILPNYPDVKFLRTGDLGFIKDGELFVTGRLKDLIIIRGRNYYPQDIEFTVDRAHEAIHAGCGAAFAIDIDGQEKLVITYEVKRTHIRKLDTATVTKTIRTAILQNHELNPHTIVLLKTASVPKTSSGKIQRHACKAGFIAGTLKVVGESINQPTSRSERHFAPTKKNHQTSAVENWLINNIAQRLDVNTREINTEEPFASIGLDSVQAVRLSAELEDYLDIKLSPTVIYDYPNISSLAAYLTKSTKSYEPRATSQELLATNNQPIAIIGMDCRFPGANNPEEFWKLLSEGKDAISKCDRWSGSDYGGFIQDVDKFDPQFFGITPRETQRMDPQQRLLLEISWSALENAAIAPESLANSATGVFIGISSSDYTQLQNHYGTELDAYAGTGNAHSIAANRLSYTLDLRGPSISVDTACSSSLVAVHLAINSLRNGECQTAIAGGVNLILSPELTHTFSKAGMMASDGRCKTFDADADGYVRGEGCGVIILKPLDAALRDGDNVLAVVKGSAINQDGRSNGLTAPNSLAQQEVIRNAIVNAGVTPQDISYIEAHGTGTKLGDPIEVNSLKAVLNGDDTCYLSSVKTNIGHLEAAAGIAGLIKTVLCLQKEIIPPHLNFNSLNPHIDFKNTPFTIPTELKGWQQGDKLRLAGISSFGFGGTNAHVVVGDVANVETFHETSLQQNNRPLHLLTLSAKNEPALQDLVIQYQNYLETHSDIAILDICLTANVGRNHFSHRLAITAESTQQLQEKINSYLLRNKTSGIVSSVVERGNKSKIAWLFTGQGSQYEGMGKQLYETQPVFREALEHCAEILQPQLKTNLIDVIYPEEKTKNNLLNQTQYTQAAIFALEYALAQMWLSWGIKPDVVMGHSVGEYVAATIAGVLTLEDGLKLIAERGKLMQALPQNGSMFAVFTNENTVQETIAAYQEEVSIAAVNGDNNIVISGVNRAIVEIISKFESQGISSKQLTVSHAFHSPLMQPILEDFKQVAQTIKYNVPQITLVSNVTGQGIGREIATAEYWVNHVVAPVQFIQGVKELQKQECNIFLEIGAKPILLGMGRNVLESPLVKGGWGGSSCLPSLRLRKSDWSQIIKSVASLYIQGIKINWKNFELVYNSKKIQLPTYPFQRQSYWLEKNQKLNTVNGLANKLTFKQDYGLDYYQVKWHLSEQNLSNLKPKFSTGKWLIFADNSKLGEQIAEQLLQGDRDYLLIHSSSNQKTTKNNLQINYQQTADYTKIIDRETDIQGIIYLGSLNSNAASELSTLDIEQYQEKNYTTILNLIQTLYQKSVIAPIHIVTRGAQQTTQDKLTANSILGNAFWGLGKVIASEHPEYYGGIIDLDRQPIAQEAHNIIKVIGNLEKEDYLALRQDKIYLPRLSKTTATQKQPLTIDADSYYLITGGLGSLGLQVAQWLVSKGAKNLVLVGRSQPKPTAQQEINRLEQQGVTVKTVQADISNYDDVEKVVSNIPLKGIIHSAGVLEDGLLQNQTWSKFQKVLAPKVNGAWNLHLCTQNLDLDFFVLFSSVASLVGSPGQSNYAVANASLDAIAKYRNSLDLPALSINWGAWDNGGMAKEKGFNRSGIDLIQPQQGLSALEELLTGDTAQIGVISVDWDKLSKSYPYIRQSNYFAELVTTVETTANKTDIYGELLALTSDAREEYLVRYLKNAIAGILQIAPQDLSVSKSLLDMGMDSLMLMEAINLIKEDLQLMLYPREFYERPKIDGLAAYLATEFTNTHDCPVIIDRPQSTPVDAFHVTPLPKTSRRQTDHNQSQIDNPIAFILSSPRSGSTLLRVMLAGHPDLVSPPELHLLPFATMQDRQQELDTSYLGEGLQRALMELKGIDAAEAQKLIADLVASNASTTEVYQMLQQLAGDRLLIDKSPTYASDLDNLYAVEATFSNAKYIHLVRHPYAVIESFARMRMDKLLGASNSNPYQLAESIWTESNQNVLDFAQTIHTNRVLLIHYEELVAQPETVMQRVCEFLEIPFRAEVLNPYQGNRMTDGVSSTSMSIGDPNFLNRKQIDPQLANAWRNITLPTPLDYPTRNTAILLDYELPKEDELISEIEHKMEEILVNIRGLRVCLCTWGPKEGPVILCVHGILEQGAAWSEVALRLAQRGYRVIAPDLRGHGKSDRVGKGGSYNLIDFLGDIDAIVEVLAGRAFTLVGHSLGSVVAAIFASVRPQSVKNLVLIETILPTEAREEDAVQQLATHLDYLASPPEHPVFPDVEAAAERLRQTTPALSKSIAMMLAERITEPCEGGVRWRWEPLLRTRAGIGFNGIGRSRYLGLLKRIQAPITLVYGDRSNFNRNEDLTEQQSAMPDAEKVVLSGGHNLPLEAPSGLARIISSAVALTTKLIP</sequence>
<dbReference type="InterPro" id="IPR020841">
    <property type="entry name" value="PKS_Beta-ketoAc_synthase_dom"/>
</dbReference>
<dbReference type="FunFam" id="3.40.366.10:FF:000002">
    <property type="entry name" value="Probable polyketide synthase 2"/>
    <property type="match status" value="1"/>
</dbReference>
<dbReference type="Gene3D" id="3.40.50.720">
    <property type="entry name" value="NAD(P)-binding Rossmann-like Domain"/>
    <property type="match status" value="1"/>
</dbReference>
<proteinExistence type="inferred from homology"/>
<dbReference type="Pfam" id="PF00698">
    <property type="entry name" value="Acyl_transf_1"/>
    <property type="match status" value="1"/>
</dbReference>
<dbReference type="InterPro" id="IPR025110">
    <property type="entry name" value="AMP-bd_C"/>
</dbReference>
<dbReference type="InterPro" id="IPR000873">
    <property type="entry name" value="AMP-dep_synth/lig_dom"/>
</dbReference>
<feature type="domain" description="Carrier" evidence="7">
    <location>
        <begin position="2066"/>
        <end position="2143"/>
    </location>
</feature>
<evidence type="ECO:0000256" key="6">
    <source>
        <dbReference type="ARBA" id="ARBA00023098"/>
    </source>
</evidence>
<dbReference type="InterPro" id="IPR020845">
    <property type="entry name" value="AMP-binding_CS"/>
</dbReference>
<dbReference type="InterPro" id="IPR014031">
    <property type="entry name" value="Ketoacyl_synth_C"/>
</dbReference>
<dbReference type="InterPro" id="IPR045851">
    <property type="entry name" value="AMP-bd_C_sf"/>
</dbReference>
<protein>
    <submittedName>
        <fullName evidence="9">Polyketide synthase family protein</fullName>
    </submittedName>
</protein>
<dbReference type="Gene3D" id="3.30.300.30">
    <property type="match status" value="1"/>
</dbReference>
<dbReference type="GO" id="GO:0004312">
    <property type="term" value="F:fatty acid synthase activity"/>
    <property type="evidence" value="ECO:0007669"/>
    <property type="project" value="TreeGrafter"/>
</dbReference>
<comment type="similarity">
    <text evidence="1">Belongs to the ATP-dependent AMP-binding enzyme family.</text>
</comment>
<dbReference type="InterPro" id="IPR000073">
    <property type="entry name" value="AB_hydrolase_1"/>
</dbReference>
<dbReference type="InterPro" id="IPR016035">
    <property type="entry name" value="Acyl_Trfase/lysoPLipase"/>
</dbReference>
<dbReference type="InterPro" id="IPR040097">
    <property type="entry name" value="FAAL/FAAC"/>
</dbReference>
<dbReference type="PRINTS" id="PR00111">
    <property type="entry name" value="ABHYDROLASE"/>
</dbReference>
<dbReference type="GO" id="GO:0071766">
    <property type="term" value="P:Actinobacterium-type cell wall biogenesis"/>
    <property type="evidence" value="ECO:0007669"/>
    <property type="project" value="UniProtKB-ARBA"/>
</dbReference>
<evidence type="ECO:0000259" key="7">
    <source>
        <dbReference type="PROSITE" id="PS50075"/>
    </source>
</evidence>
<dbReference type="InterPro" id="IPR013968">
    <property type="entry name" value="PKS_KR"/>
</dbReference>
<dbReference type="CDD" id="cd08955">
    <property type="entry name" value="KR_2_FAS_SDR_x"/>
    <property type="match status" value="1"/>
</dbReference>
<dbReference type="SMART" id="SM01294">
    <property type="entry name" value="PKS_PP_betabranch"/>
    <property type="match status" value="1"/>
</dbReference>
<dbReference type="Gene3D" id="3.40.50.1820">
    <property type="entry name" value="alpha/beta hydrolase"/>
    <property type="match status" value="1"/>
</dbReference>
<evidence type="ECO:0000256" key="1">
    <source>
        <dbReference type="ARBA" id="ARBA00006432"/>
    </source>
</evidence>
<dbReference type="EMBL" id="CAACVJ010000096">
    <property type="protein sequence ID" value="VEP13142.1"/>
    <property type="molecule type" value="Genomic_DNA"/>
</dbReference>
<dbReference type="Gene3D" id="3.40.50.300">
    <property type="entry name" value="P-loop containing nucleotide triphosphate hydrolases"/>
    <property type="match status" value="1"/>
</dbReference>
<dbReference type="FunFam" id="3.40.50.12780:FF:000013">
    <property type="entry name" value="Long-chain-fatty-acid--AMP ligase FadD32"/>
    <property type="match status" value="1"/>
</dbReference>
<dbReference type="InterPro" id="IPR016039">
    <property type="entry name" value="Thiolase-like"/>
</dbReference>
<dbReference type="Pfam" id="PF00109">
    <property type="entry name" value="ketoacyl-synt"/>
    <property type="match status" value="1"/>
</dbReference>
<keyword evidence="2" id="KW-0596">Phosphopantetheine</keyword>
<evidence type="ECO:0000256" key="3">
    <source>
        <dbReference type="ARBA" id="ARBA00022553"/>
    </source>
</evidence>
<dbReference type="Pfam" id="PF13469">
    <property type="entry name" value="Sulfotransfer_3"/>
    <property type="match status" value="1"/>
</dbReference>
<dbReference type="InterPro" id="IPR020806">
    <property type="entry name" value="PKS_PP-bd"/>
</dbReference>
<reference evidence="9 10" key="1">
    <citation type="submission" date="2019-01" db="EMBL/GenBank/DDBJ databases">
        <authorList>
            <person name="Brito A."/>
        </authorList>
    </citation>
    <scope>NUCLEOTIDE SEQUENCE [LARGE SCALE GENOMIC DNA]</scope>
    <source>
        <strain evidence="9">1</strain>
    </source>
</reference>
<keyword evidence="4" id="KW-0808">Transferase</keyword>
<dbReference type="InterPro" id="IPR000639">
    <property type="entry name" value="Epox_hydrolase-like"/>
</dbReference>
<dbReference type="InterPro" id="IPR050091">
    <property type="entry name" value="PKS_NRPS_Biosynth_Enz"/>
</dbReference>
<dbReference type="InterPro" id="IPR029058">
    <property type="entry name" value="AB_hydrolase_fold"/>
</dbReference>
<evidence type="ECO:0000313" key="9">
    <source>
        <dbReference type="EMBL" id="VEP13142.1"/>
    </source>
</evidence>
<accession>A0A563VNU0</accession>
<dbReference type="RefSeq" id="WP_144871376.1">
    <property type="nucleotide sequence ID" value="NZ_LR213935.1"/>
</dbReference>
<dbReference type="CDD" id="cd00833">
    <property type="entry name" value="PKS"/>
    <property type="match status" value="1"/>
</dbReference>
<dbReference type="InterPro" id="IPR036736">
    <property type="entry name" value="ACP-like_sf"/>
</dbReference>
<dbReference type="Gene3D" id="3.40.47.10">
    <property type="match status" value="1"/>
</dbReference>
<evidence type="ECO:0000256" key="4">
    <source>
        <dbReference type="ARBA" id="ARBA00022679"/>
    </source>
</evidence>
<dbReference type="InterPro" id="IPR016036">
    <property type="entry name" value="Malonyl_transacylase_ACP-bd"/>
</dbReference>
<dbReference type="Pfam" id="PF00550">
    <property type="entry name" value="PP-binding"/>
    <property type="match status" value="2"/>
</dbReference>
<dbReference type="GO" id="GO:0004315">
    <property type="term" value="F:3-oxoacyl-[acyl-carrier-protein] synthase activity"/>
    <property type="evidence" value="ECO:0007669"/>
    <property type="project" value="InterPro"/>
</dbReference>
<evidence type="ECO:0000256" key="2">
    <source>
        <dbReference type="ARBA" id="ARBA00022450"/>
    </source>
</evidence>
<dbReference type="GO" id="GO:0031177">
    <property type="term" value="F:phosphopantetheine binding"/>
    <property type="evidence" value="ECO:0007669"/>
    <property type="project" value="InterPro"/>
</dbReference>
<evidence type="ECO:0000259" key="8">
    <source>
        <dbReference type="PROSITE" id="PS52004"/>
    </source>
</evidence>
<dbReference type="SUPFAM" id="SSF53901">
    <property type="entry name" value="Thiolase-like"/>
    <property type="match status" value="1"/>
</dbReference>
<evidence type="ECO:0000313" key="10">
    <source>
        <dbReference type="Proteomes" id="UP000320055"/>
    </source>
</evidence>
<dbReference type="PROSITE" id="PS00606">
    <property type="entry name" value="KS3_1"/>
    <property type="match status" value="1"/>
</dbReference>
<feature type="domain" description="Carrier" evidence="7">
    <location>
        <begin position="587"/>
        <end position="664"/>
    </location>
</feature>